<dbReference type="InterPro" id="IPR003772">
    <property type="entry name" value="YceD"/>
</dbReference>
<accession>A0A179B4Z4</accession>
<dbReference type="STRING" id="1823756.A4H34_06570"/>
<sequence>MDVRSPFVVDLASLPRQEGASIEWERTLDAPADLGTELIGVPEGSPLQVRLTLQSVSEGVYIGGSVAAHVVGECARCVRRFEYDVDEAVGELAFYPERRLALIEEGDEEAEEFPVIEDGHVDVEPVLRDAIVLSLPFTPLCEPDCQGLCSGCGKRWEELPDDHFHPLPTNDDDPLAALEAKLRGDMEQ</sequence>
<evidence type="ECO:0000313" key="1">
    <source>
        <dbReference type="EMBL" id="OAP86768.1"/>
    </source>
</evidence>
<organism evidence="1 2">
    <name type="scientific">Peptidiphaga gingivicola</name>
    <dbReference type="NCBI Taxonomy" id="2741497"/>
    <lineage>
        <taxon>Bacteria</taxon>
        <taxon>Bacillati</taxon>
        <taxon>Actinomycetota</taxon>
        <taxon>Actinomycetes</taxon>
        <taxon>Actinomycetales</taxon>
        <taxon>Actinomycetaceae</taxon>
        <taxon>Peptidiphaga</taxon>
    </lineage>
</organism>
<keyword evidence="2" id="KW-1185">Reference proteome</keyword>
<dbReference type="Pfam" id="PF02620">
    <property type="entry name" value="YceD"/>
    <property type="match status" value="1"/>
</dbReference>
<protein>
    <recommendedName>
        <fullName evidence="3">Metal-binding protein</fullName>
    </recommendedName>
</protein>
<reference evidence="1 2" key="1">
    <citation type="submission" date="2016-04" db="EMBL/GenBank/DDBJ databases">
        <title>Peptidophaga gingivicola gen. nov., sp. nov., isolated from human subgingival plaque.</title>
        <authorList>
            <person name="Beall C.J."/>
            <person name="Mokrzan E.M."/>
            <person name="Griffen A.L."/>
            <person name="Leys E.J."/>
        </authorList>
    </citation>
    <scope>NUCLEOTIDE SEQUENCE [LARGE SCALE GENOMIC DNA]</scope>
    <source>
        <strain evidence="1 2">BA112</strain>
    </source>
</reference>
<dbReference type="OrthoDB" id="9790372at2"/>
<proteinExistence type="predicted"/>
<comment type="caution">
    <text evidence="1">The sequence shown here is derived from an EMBL/GenBank/DDBJ whole genome shotgun (WGS) entry which is preliminary data.</text>
</comment>
<evidence type="ECO:0000313" key="2">
    <source>
        <dbReference type="Proteomes" id="UP000078368"/>
    </source>
</evidence>
<dbReference type="PANTHER" id="PTHR34374:SF1">
    <property type="entry name" value="LARGE RIBOSOMAL RNA SUBUNIT ACCUMULATION PROTEIN YCED HOMOLOG 1, CHLOROPLASTIC"/>
    <property type="match status" value="1"/>
</dbReference>
<name>A0A179B4Z4_9ACTO</name>
<evidence type="ECO:0008006" key="3">
    <source>
        <dbReference type="Google" id="ProtNLM"/>
    </source>
</evidence>
<gene>
    <name evidence="1" type="ORF">A4H34_06570</name>
</gene>
<dbReference type="RefSeq" id="WP_064231444.1">
    <property type="nucleotide sequence ID" value="NZ_LVZK01000001.1"/>
</dbReference>
<dbReference type="Proteomes" id="UP000078368">
    <property type="component" value="Unassembled WGS sequence"/>
</dbReference>
<dbReference type="PANTHER" id="PTHR34374">
    <property type="entry name" value="LARGE RIBOSOMAL RNA SUBUNIT ACCUMULATION PROTEIN YCED HOMOLOG 1, CHLOROPLASTIC"/>
    <property type="match status" value="1"/>
</dbReference>
<dbReference type="EMBL" id="LVZK01000001">
    <property type="protein sequence ID" value="OAP86768.1"/>
    <property type="molecule type" value="Genomic_DNA"/>
</dbReference>
<dbReference type="AlphaFoldDB" id="A0A179B4Z4"/>